<evidence type="ECO:0000256" key="1">
    <source>
        <dbReference type="ARBA" id="ARBA00022723"/>
    </source>
</evidence>
<keyword evidence="6" id="KW-1185">Reference proteome</keyword>
<evidence type="ECO:0000313" key="5">
    <source>
        <dbReference type="EMBL" id="QRC90489.1"/>
    </source>
</evidence>
<dbReference type="PANTHER" id="PTHR46910:SF23">
    <property type="entry name" value="THIAMINE REPRESSIBLE GENES REGULATORY PROTEIN THI1"/>
    <property type="match status" value="1"/>
</dbReference>
<dbReference type="EMBL" id="CP069023">
    <property type="protein sequence ID" value="QRC90489.1"/>
    <property type="molecule type" value="Genomic_DNA"/>
</dbReference>
<accession>A0A7U2EP94</accession>
<dbReference type="GO" id="GO:0008270">
    <property type="term" value="F:zinc ion binding"/>
    <property type="evidence" value="ECO:0007669"/>
    <property type="project" value="InterPro"/>
</dbReference>
<keyword evidence="1" id="KW-0479">Metal-binding</keyword>
<evidence type="ECO:0000313" key="6">
    <source>
        <dbReference type="Proteomes" id="UP000663193"/>
    </source>
</evidence>
<dbReference type="InterPro" id="IPR001138">
    <property type="entry name" value="Zn2Cys6_DnaBD"/>
</dbReference>
<evidence type="ECO:0000259" key="4">
    <source>
        <dbReference type="SMART" id="SM00906"/>
    </source>
</evidence>
<reference evidence="6" key="1">
    <citation type="journal article" date="2021" name="BMC Genomics">
        <title>Chromosome-level genome assembly and manually-curated proteome of model necrotroph Parastagonospora nodorum Sn15 reveals a genome-wide trove of candidate effector homologs, and redundancy of virulence-related functions within an accessory chromosome.</title>
        <authorList>
            <person name="Bertazzoni S."/>
            <person name="Jones D.A.B."/>
            <person name="Phan H.T."/>
            <person name="Tan K.-C."/>
            <person name="Hane J.K."/>
        </authorList>
    </citation>
    <scope>NUCLEOTIDE SEQUENCE [LARGE SCALE GENOMIC DNA]</scope>
    <source>
        <strain evidence="6">SN15 / ATCC MYA-4574 / FGSC 10173)</strain>
    </source>
</reference>
<dbReference type="Gene3D" id="4.10.240.10">
    <property type="entry name" value="Zn(2)-C6 fungal-type DNA-binding domain"/>
    <property type="match status" value="1"/>
</dbReference>
<dbReference type="Pfam" id="PF04082">
    <property type="entry name" value="Fungal_trans"/>
    <property type="match status" value="1"/>
</dbReference>
<dbReference type="VEuPathDB" id="FungiDB:JI435_099040"/>
<organism evidence="5 6">
    <name type="scientific">Phaeosphaeria nodorum (strain SN15 / ATCC MYA-4574 / FGSC 10173)</name>
    <name type="common">Glume blotch fungus</name>
    <name type="synonym">Parastagonospora nodorum</name>
    <dbReference type="NCBI Taxonomy" id="321614"/>
    <lineage>
        <taxon>Eukaryota</taxon>
        <taxon>Fungi</taxon>
        <taxon>Dikarya</taxon>
        <taxon>Ascomycota</taxon>
        <taxon>Pezizomycotina</taxon>
        <taxon>Dothideomycetes</taxon>
        <taxon>Pleosporomycetidae</taxon>
        <taxon>Pleosporales</taxon>
        <taxon>Pleosporineae</taxon>
        <taxon>Phaeosphaeriaceae</taxon>
        <taxon>Parastagonospora</taxon>
    </lineage>
</organism>
<dbReference type="Proteomes" id="UP000663193">
    <property type="component" value="Chromosome 1"/>
</dbReference>
<dbReference type="GO" id="GO:0006351">
    <property type="term" value="P:DNA-templated transcription"/>
    <property type="evidence" value="ECO:0007669"/>
    <property type="project" value="InterPro"/>
</dbReference>
<dbReference type="InterPro" id="IPR050987">
    <property type="entry name" value="AtrR-like"/>
</dbReference>
<gene>
    <name evidence="5" type="ORF">JI435_099040</name>
</gene>
<keyword evidence="2" id="KW-0539">Nucleus</keyword>
<dbReference type="CDD" id="cd00067">
    <property type="entry name" value="GAL4"/>
    <property type="match status" value="1"/>
</dbReference>
<evidence type="ECO:0000256" key="3">
    <source>
        <dbReference type="SAM" id="MobiDB-lite"/>
    </source>
</evidence>
<proteinExistence type="predicted"/>
<dbReference type="CDD" id="cd12148">
    <property type="entry name" value="fungal_TF_MHR"/>
    <property type="match status" value="1"/>
</dbReference>
<dbReference type="AlphaFoldDB" id="A0A7U2EP94"/>
<protein>
    <recommendedName>
        <fullName evidence="4">Xylanolytic transcriptional activator regulatory domain-containing protein</fullName>
    </recommendedName>
</protein>
<dbReference type="SMART" id="SM00906">
    <property type="entry name" value="Fungal_trans"/>
    <property type="match status" value="1"/>
</dbReference>
<dbReference type="PANTHER" id="PTHR46910">
    <property type="entry name" value="TRANSCRIPTION FACTOR PDR1"/>
    <property type="match status" value="1"/>
</dbReference>
<sequence>CRRLKEKCEGGMPCKRCRHLGRSCSFNRVPPRDAQREPHTRRTIEELKDRATCMARILRHHFPNLGLDIETLRYTCDALPAQDGIDSDKPGLDLQSVAMNELASDSIGMENENCTIDCIDGTTVHYSGEFSHWNFSMHIKRNMDSLMASSPESSQPRKRVPEFIRVGEPEPGSTAIEDIVALLPPRPLTAFLVDVFFKHSTSYYYFVEKRWITDLLNKLHASPSRLSSKDVTATCMVLMVLAVGTQYVHLESTRKSCNEGAGTAAHNPPANWESDIGSTFYRQVARLLSEVIHAGTMLSVQVFMLLGLYSLPIDASGLGYMYLNLAIKVAIQNGMHRKDSRDVFDSSTKQIRRCIWWTAYCMERKIAIYHGRPTAISRSEVDADFPSSPDTSGSTDVDYDTTRLLESIHLTCQAEAFLHQMSRLRSCPRSEAHTILNRIRQMKQSLHGRWTPQQRHMPSSSTSSTRSDAPPVEGRANLHARLECCLLHMFIGRPFILAHHQRQAGTQCRHADAVEETLQPPVHSAHSQWDFLIQDSISAANEAIDICHLMRTSDIGLAKSSYAEYSSCRASLMVLIAHSICCRTNEHSEALRKGLDAIKEMASVGESARSEVSLLEDLEEALQSIHTPEKPEIIAETDHNSAQDGYEGLLKWYTNVARTSNPCGTTSMMDPVNSFNTRLPDSTTSRLRLYNQSSSSTNPENDYPFDLDLLNADGNMSFVTSGLYDFSNTENEFFENFLWPPS</sequence>
<name>A0A7U2EP94_PHANO</name>
<dbReference type="InterPro" id="IPR036864">
    <property type="entry name" value="Zn2-C6_fun-type_DNA-bd_sf"/>
</dbReference>
<dbReference type="GO" id="GO:0000981">
    <property type="term" value="F:DNA-binding transcription factor activity, RNA polymerase II-specific"/>
    <property type="evidence" value="ECO:0007669"/>
    <property type="project" value="InterPro"/>
</dbReference>
<dbReference type="OrthoDB" id="3266505at2759"/>
<feature type="non-terminal residue" evidence="5">
    <location>
        <position position="1"/>
    </location>
</feature>
<dbReference type="GO" id="GO:0003677">
    <property type="term" value="F:DNA binding"/>
    <property type="evidence" value="ECO:0007669"/>
    <property type="project" value="InterPro"/>
</dbReference>
<feature type="domain" description="Xylanolytic transcriptional activator regulatory" evidence="4">
    <location>
        <begin position="319"/>
        <end position="392"/>
    </location>
</feature>
<evidence type="ECO:0000256" key="2">
    <source>
        <dbReference type="ARBA" id="ARBA00023242"/>
    </source>
</evidence>
<dbReference type="InterPro" id="IPR007219">
    <property type="entry name" value="XnlR_reg_dom"/>
</dbReference>
<feature type="region of interest" description="Disordered" evidence="3">
    <location>
        <begin position="446"/>
        <end position="472"/>
    </location>
</feature>